<accession>A0A9P6QE70</accession>
<evidence type="ECO:0000256" key="1">
    <source>
        <dbReference type="SAM" id="SignalP"/>
    </source>
</evidence>
<evidence type="ECO:0000313" key="3">
    <source>
        <dbReference type="Proteomes" id="UP000726737"/>
    </source>
</evidence>
<dbReference type="EMBL" id="JAAAJA010000017">
    <property type="protein sequence ID" value="KAG0266464.1"/>
    <property type="molecule type" value="Genomic_DNA"/>
</dbReference>
<dbReference type="OrthoDB" id="2427234at2759"/>
<keyword evidence="3" id="KW-1185">Reference proteome</keyword>
<evidence type="ECO:0000313" key="2">
    <source>
        <dbReference type="EMBL" id="KAG0266464.1"/>
    </source>
</evidence>
<reference evidence="2" key="1">
    <citation type="journal article" date="2020" name="Fungal Divers.">
        <title>Resolving the Mortierellaceae phylogeny through synthesis of multi-gene phylogenetics and phylogenomics.</title>
        <authorList>
            <person name="Vandepol N."/>
            <person name="Liber J."/>
            <person name="Desiro A."/>
            <person name="Na H."/>
            <person name="Kennedy M."/>
            <person name="Barry K."/>
            <person name="Grigoriev I.V."/>
            <person name="Miller A.N."/>
            <person name="O'Donnell K."/>
            <person name="Stajich J.E."/>
            <person name="Bonito G."/>
        </authorList>
    </citation>
    <scope>NUCLEOTIDE SEQUENCE</scope>
    <source>
        <strain evidence="2">KOD948</strain>
    </source>
</reference>
<dbReference type="Proteomes" id="UP000726737">
    <property type="component" value="Unassembled WGS sequence"/>
</dbReference>
<keyword evidence="1" id="KW-0732">Signal</keyword>
<sequence length="152" mass="16460">MISTTRSWATLTVLVFASACQADVYITEPIAETYWKIGKRADIRWSLTAPTAKTDVATIYLVGGEPMAYKRLNTLGENVVLGSHRLIIPSVPDVNCGNTCAIEFLIVDKKLDYYSHNFTISDTGAPPSVPSPSPAAVVTTDKAGPGKWPLIF</sequence>
<feature type="signal peptide" evidence="1">
    <location>
        <begin position="1"/>
        <end position="22"/>
    </location>
</feature>
<name>A0A9P6QE70_9FUNG</name>
<protein>
    <submittedName>
        <fullName evidence="2">Uncharacterized protein</fullName>
    </submittedName>
</protein>
<dbReference type="PROSITE" id="PS51257">
    <property type="entry name" value="PROKAR_LIPOPROTEIN"/>
    <property type="match status" value="1"/>
</dbReference>
<feature type="chain" id="PRO_5040278158" evidence="1">
    <location>
        <begin position="23"/>
        <end position="152"/>
    </location>
</feature>
<dbReference type="AlphaFoldDB" id="A0A9P6QE70"/>
<organism evidence="2 3">
    <name type="scientific">Mortierella polycephala</name>
    <dbReference type="NCBI Taxonomy" id="41804"/>
    <lineage>
        <taxon>Eukaryota</taxon>
        <taxon>Fungi</taxon>
        <taxon>Fungi incertae sedis</taxon>
        <taxon>Mucoromycota</taxon>
        <taxon>Mortierellomycotina</taxon>
        <taxon>Mortierellomycetes</taxon>
        <taxon>Mortierellales</taxon>
        <taxon>Mortierellaceae</taxon>
        <taxon>Mortierella</taxon>
    </lineage>
</organism>
<gene>
    <name evidence="2" type="ORF">BG011_002254</name>
</gene>
<comment type="caution">
    <text evidence="2">The sequence shown here is derived from an EMBL/GenBank/DDBJ whole genome shotgun (WGS) entry which is preliminary data.</text>
</comment>
<proteinExistence type="predicted"/>